<dbReference type="FunFam" id="2.30.29.30:FF:000025">
    <property type="entry name" value="Phosphoinositide phospholipase C"/>
    <property type="match status" value="1"/>
</dbReference>
<dbReference type="CDD" id="cd13364">
    <property type="entry name" value="PH_PLC_eta"/>
    <property type="match status" value="1"/>
</dbReference>
<accession>A0A183EGW0</accession>
<dbReference type="EMBL" id="UYRT01089972">
    <property type="protein sequence ID" value="VDN35530.1"/>
    <property type="molecule type" value="Genomic_DNA"/>
</dbReference>
<dbReference type="SUPFAM" id="SSF50729">
    <property type="entry name" value="PH domain-like"/>
    <property type="match status" value="1"/>
</dbReference>
<feature type="compositionally biased region" description="Acidic residues" evidence="1">
    <location>
        <begin position="1"/>
        <end position="11"/>
    </location>
</feature>
<dbReference type="InterPro" id="IPR001849">
    <property type="entry name" value="PH_domain"/>
</dbReference>
<dbReference type="GO" id="GO:0004435">
    <property type="term" value="F:phosphatidylinositol-4,5-bisphosphate phospholipase C activity"/>
    <property type="evidence" value="ECO:0007669"/>
    <property type="project" value="TreeGrafter"/>
</dbReference>
<dbReference type="Proteomes" id="UP000271098">
    <property type="component" value="Unassembled WGS sequence"/>
</dbReference>
<dbReference type="Pfam" id="PF16457">
    <property type="entry name" value="PH_12"/>
    <property type="match status" value="1"/>
</dbReference>
<dbReference type="PANTHER" id="PTHR10336">
    <property type="entry name" value="PHOSPHOINOSITIDE-SPECIFIC PHOSPHOLIPASE C FAMILY PROTEIN"/>
    <property type="match status" value="1"/>
</dbReference>
<dbReference type="InterPro" id="IPR011993">
    <property type="entry name" value="PH-like_dom_sf"/>
</dbReference>
<reference evidence="5" key="1">
    <citation type="submission" date="2016-06" db="UniProtKB">
        <authorList>
            <consortium name="WormBaseParasite"/>
        </authorList>
    </citation>
    <scope>IDENTIFICATION</scope>
</reference>
<dbReference type="InterPro" id="IPR001192">
    <property type="entry name" value="PI-PLC_fam"/>
</dbReference>
<keyword evidence="4" id="KW-1185">Reference proteome</keyword>
<dbReference type="OrthoDB" id="269822at2759"/>
<feature type="region of interest" description="Disordered" evidence="1">
    <location>
        <begin position="1"/>
        <end position="53"/>
    </location>
</feature>
<name>A0A183EGW0_9BILA</name>
<proteinExistence type="predicted"/>
<evidence type="ECO:0000256" key="1">
    <source>
        <dbReference type="SAM" id="MobiDB-lite"/>
    </source>
</evidence>
<dbReference type="InterPro" id="IPR011992">
    <property type="entry name" value="EF-hand-dom_pair"/>
</dbReference>
<dbReference type="GO" id="GO:0051209">
    <property type="term" value="P:release of sequestered calcium ion into cytosol"/>
    <property type="evidence" value="ECO:0007669"/>
    <property type="project" value="TreeGrafter"/>
</dbReference>
<gene>
    <name evidence="3" type="ORF">GPUH_LOCUS20202</name>
</gene>
<organism evidence="5">
    <name type="scientific">Gongylonema pulchrum</name>
    <dbReference type="NCBI Taxonomy" id="637853"/>
    <lineage>
        <taxon>Eukaryota</taxon>
        <taxon>Metazoa</taxon>
        <taxon>Ecdysozoa</taxon>
        <taxon>Nematoda</taxon>
        <taxon>Chromadorea</taxon>
        <taxon>Rhabditida</taxon>
        <taxon>Spirurina</taxon>
        <taxon>Spiruromorpha</taxon>
        <taxon>Spiruroidea</taxon>
        <taxon>Gongylonematidae</taxon>
        <taxon>Gongylonema</taxon>
    </lineage>
</organism>
<evidence type="ECO:0000313" key="5">
    <source>
        <dbReference type="WBParaSite" id="GPUH_0002022601-mRNA-1"/>
    </source>
</evidence>
<dbReference type="SUPFAM" id="SSF47473">
    <property type="entry name" value="EF-hand"/>
    <property type="match status" value="1"/>
</dbReference>
<evidence type="ECO:0000313" key="4">
    <source>
        <dbReference type="Proteomes" id="UP000271098"/>
    </source>
</evidence>
<protein>
    <submittedName>
        <fullName evidence="5">PH domain-containing protein</fullName>
    </submittedName>
</protein>
<dbReference type="GO" id="GO:0007214">
    <property type="term" value="P:gamma-aminobutyric acid signaling pathway"/>
    <property type="evidence" value="ECO:0007669"/>
    <property type="project" value="TreeGrafter"/>
</dbReference>
<dbReference type="PANTHER" id="PTHR10336:SF196">
    <property type="entry name" value="PHOSPHOINOSITIDE PHOSPHOLIPASE C"/>
    <property type="match status" value="1"/>
</dbReference>
<dbReference type="GO" id="GO:0046488">
    <property type="term" value="P:phosphatidylinositol metabolic process"/>
    <property type="evidence" value="ECO:0007669"/>
    <property type="project" value="TreeGrafter"/>
</dbReference>
<dbReference type="GO" id="GO:0032228">
    <property type="term" value="P:regulation of synaptic transmission, GABAergic"/>
    <property type="evidence" value="ECO:0007669"/>
    <property type="project" value="TreeGrafter"/>
</dbReference>
<dbReference type="GO" id="GO:0048015">
    <property type="term" value="P:phosphatidylinositol-mediated signaling"/>
    <property type="evidence" value="ECO:0007669"/>
    <property type="project" value="TreeGrafter"/>
</dbReference>
<sequence>MEESSDAELQEPEASRASPPNGEFAKISRFPRKSPLRSSLLKRSGRNRSPATKFVSFSTQTHEKKICNVTDCIQMMQNGTELIKLRANIRQFRRVFTLDSDLSHIRWTPTNKKPHKAKIAVDSIKEVRVGRTTELLRAMENYATEMQEECAFSIIHGDQYECLDLIAKTPEDAKIWITGLVSLTSSSRAGKSQHLWLESVFDEADPDKLGCILENQAVQLIKQLNSRILLSRVKHKVKEACILNPEESQRGKVTRSQFVDIYRDVATRPEIYFLMVQYANKDYLSCKDLQVFLETEQGVVHFELHLKSQFPK</sequence>
<dbReference type="Gene3D" id="1.10.238.10">
    <property type="entry name" value="EF-hand"/>
    <property type="match status" value="1"/>
</dbReference>
<evidence type="ECO:0000259" key="2">
    <source>
        <dbReference type="Pfam" id="PF16457"/>
    </source>
</evidence>
<dbReference type="WBParaSite" id="GPUH_0002022601-mRNA-1">
    <property type="protein sequence ID" value="GPUH_0002022601-mRNA-1"/>
    <property type="gene ID" value="GPUH_0002022601"/>
</dbReference>
<dbReference type="AlphaFoldDB" id="A0A183EGW0"/>
<evidence type="ECO:0000313" key="3">
    <source>
        <dbReference type="EMBL" id="VDN35530.1"/>
    </source>
</evidence>
<reference evidence="3 4" key="2">
    <citation type="submission" date="2018-11" db="EMBL/GenBank/DDBJ databases">
        <authorList>
            <consortium name="Pathogen Informatics"/>
        </authorList>
    </citation>
    <scope>NUCLEOTIDE SEQUENCE [LARGE SCALE GENOMIC DNA]</scope>
</reference>
<dbReference type="Gene3D" id="2.30.29.30">
    <property type="entry name" value="Pleckstrin-homology domain (PH domain)/Phosphotyrosine-binding domain (PTB)"/>
    <property type="match status" value="1"/>
</dbReference>
<feature type="domain" description="PH" evidence="2">
    <location>
        <begin position="71"/>
        <end position="184"/>
    </location>
</feature>